<dbReference type="Proteomes" id="UP001055439">
    <property type="component" value="Chromosome 5"/>
</dbReference>
<proteinExistence type="predicted"/>
<reference evidence="3" key="1">
    <citation type="submission" date="2022-05" db="EMBL/GenBank/DDBJ databases">
        <title>The Musa troglodytarum L. genome provides insights into the mechanism of non-climacteric behaviour and enrichment of carotenoids.</title>
        <authorList>
            <person name="Wang J."/>
        </authorList>
    </citation>
    <scope>NUCLEOTIDE SEQUENCE</scope>
    <source>
        <tissue evidence="3">Leaf</tissue>
    </source>
</reference>
<feature type="signal peptide" evidence="2">
    <location>
        <begin position="1"/>
        <end position="19"/>
    </location>
</feature>
<keyword evidence="1 3" id="KW-0812">Transmembrane</keyword>
<sequence>MPRHLSLVCFLLPLRRTMEFVCPNNPTFDTVFGFGANMVTVSAVLILGLTQRSSGKKRDVRVDHLKLALNDGVGFIGPLLLNKLISF</sequence>
<dbReference type="OrthoDB" id="6500128at2759"/>
<keyword evidence="1" id="KW-1133">Transmembrane helix</keyword>
<feature type="chain" id="PRO_5038891050" evidence="2">
    <location>
        <begin position="20"/>
        <end position="87"/>
    </location>
</feature>
<name>A0A9E7FWC3_9LILI</name>
<keyword evidence="4" id="KW-1185">Reference proteome</keyword>
<evidence type="ECO:0000313" key="4">
    <source>
        <dbReference type="Proteomes" id="UP001055439"/>
    </source>
</evidence>
<keyword evidence="2" id="KW-0732">Signal</keyword>
<evidence type="ECO:0000256" key="1">
    <source>
        <dbReference type="SAM" id="Phobius"/>
    </source>
</evidence>
<gene>
    <name evidence="3" type="ORF">MUK42_19421</name>
</gene>
<feature type="transmembrane region" description="Helical" evidence="1">
    <location>
        <begin position="27"/>
        <end position="49"/>
    </location>
</feature>
<evidence type="ECO:0000313" key="3">
    <source>
        <dbReference type="EMBL" id="URE01083.1"/>
    </source>
</evidence>
<protein>
    <submittedName>
        <fullName evidence="3">ABC transporter transmembrane region</fullName>
    </submittedName>
</protein>
<dbReference type="EMBL" id="CP097507">
    <property type="protein sequence ID" value="URE01083.1"/>
    <property type="molecule type" value="Genomic_DNA"/>
</dbReference>
<organism evidence="3 4">
    <name type="scientific">Musa troglodytarum</name>
    <name type="common">fe'i banana</name>
    <dbReference type="NCBI Taxonomy" id="320322"/>
    <lineage>
        <taxon>Eukaryota</taxon>
        <taxon>Viridiplantae</taxon>
        <taxon>Streptophyta</taxon>
        <taxon>Embryophyta</taxon>
        <taxon>Tracheophyta</taxon>
        <taxon>Spermatophyta</taxon>
        <taxon>Magnoliopsida</taxon>
        <taxon>Liliopsida</taxon>
        <taxon>Zingiberales</taxon>
        <taxon>Musaceae</taxon>
        <taxon>Musa</taxon>
    </lineage>
</organism>
<evidence type="ECO:0000256" key="2">
    <source>
        <dbReference type="SAM" id="SignalP"/>
    </source>
</evidence>
<dbReference type="AlphaFoldDB" id="A0A9E7FWC3"/>
<accession>A0A9E7FWC3</accession>
<keyword evidence="1" id="KW-0472">Membrane</keyword>